<keyword evidence="2" id="KW-0479">Metal-binding</keyword>
<comment type="subcellular location">
    <subcellularLocation>
        <location evidence="1">Nucleus</location>
    </subcellularLocation>
</comment>
<proteinExistence type="predicted"/>
<dbReference type="SMART" id="SM00355">
    <property type="entry name" value="ZnF_C2H2"/>
    <property type="match status" value="7"/>
</dbReference>
<dbReference type="InterPro" id="IPR036236">
    <property type="entry name" value="Znf_C2H2_sf"/>
</dbReference>
<evidence type="ECO:0000256" key="1">
    <source>
        <dbReference type="ARBA" id="ARBA00004123"/>
    </source>
</evidence>
<evidence type="ECO:0000256" key="3">
    <source>
        <dbReference type="ARBA" id="ARBA00022737"/>
    </source>
</evidence>
<sequence>MKLHCCPHCEYRAIRLSDVKRHLLTHTGEQPFECSYCDGEYYFSSCKDISKRHQCSFCDYSSNNLSDVKKHILTHTGERPHICSVCSKSFSRKDVLKIHMRIHTGEFPFCCPTCDSGNNCSSMNTAPKRHYCSFCDYSSSLLANVKRHIRTHTGERPFLCSFCGKGFIQKGGLVAHMCSHTGERPFHCSVCVIEIGYICLQGEGEKTVKKYFCPFCDYSSLVGGHVKTHILTHTGERPFKCSACGKGFKQKAHLNKHMNVHLS</sequence>
<dbReference type="GO" id="GO:0006357">
    <property type="term" value="P:regulation of transcription by RNA polymerase II"/>
    <property type="evidence" value="ECO:0007669"/>
    <property type="project" value="TreeGrafter"/>
</dbReference>
<dbReference type="Proteomes" id="UP000807504">
    <property type="component" value="Unassembled WGS sequence"/>
</dbReference>
<dbReference type="InterPro" id="IPR013087">
    <property type="entry name" value="Znf_C2H2_type"/>
</dbReference>
<comment type="caution">
    <text evidence="9">The sequence shown here is derived from an EMBL/GenBank/DDBJ whole genome shotgun (WGS) entry which is preliminary data.</text>
</comment>
<feature type="domain" description="C2H2-type" evidence="8">
    <location>
        <begin position="130"/>
        <end position="157"/>
    </location>
</feature>
<reference evidence="9" key="1">
    <citation type="journal article" date="2020" name="bioRxiv">
        <title>Chromosome-level reference genome of the European wasp spider Argiope bruennichi: a resource for studies on range expansion and evolutionary adaptation.</title>
        <authorList>
            <person name="Sheffer M.M."/>
            <person name="Hoppe A."/>
            <person name="Krehenwinkel H."/>
            <person name="Uhl G."/>
            <person name="Kuss A.W."/>
            <person name="Jensen L."/>
            <person name="Jensen C."/>
            <person name="Gillespie R.G."/>
            <person name="Hoff K.J."/>
            <person name="Prost S."/>
        </authorList>
    </citation>
    <scope>NUCLEOTIDE SEQUENCE</scope>
</reference>
<dbReference type="Gene3D" id="3.30.160.60">
    <property type="entry name" value="Classic Zinc Finger"/>
    <property type="match status" value="7"/>
</dbReference>
<accession>A0A8T0EAR3</accession>
<dbReference type="AlphaFoldDB" id="A0A8T0EAR3"/>
<dbReference type="PROSITE" id="PS00028">
    <property type="entry name" value="ZINC_FINGER_C2H2_1"/>
    <property type="match status" value="3"/>
</dbReference>
<dbReference type="PANTHER" id="PTHR24390">
    <property type="entry name" value="ZINC FINGER PROTEIN"/>
    <property type="match status" value="1"/>
</dbReference>
<name>A0A8T0EAR3_ARGBR</name>
<dbReference type="GO" id="GO:0000978">
    <property type="term" value="F:RNA polymerase II cis-regulatory region sequence-specific DNA binding"/>
    <property type="evidence" value="ECO:0007669"/>
    <property type="project" value="TreeGrafter"/>
</dbReference>
<protein>
    <submittedName>
        <fullName evidence="9">Zinc finger protein 774 like protein</fullName>
    </submittedName>
</protein>
<keyword evidence="5" id="KW-0862">Zinc</keyword>
<dbReference type="FunFam" id="3.30.160.60:FF:001325">
    <property type="entry name" value="zinc finger protein 200"/>
    <property type="match status" value="1"/>
</dbReference>
<evidence type="ECO:0000256" key="2">
    <source>
        <dbReference type="ARBA" id="ARBA00022723"/>
    </source>
</evidence>
<dbReference type="GO" id="GO:0008270">
    <property type="term" value="F:zinc ion binding"/>
    <property type="evidence" value="ECO:0007669"/>
    <property type="project" value="UniProtKB-KW"/>
</dbReference>
<reference evidence="9" key="2">
    <citation type="submission" date="2020-06" db="EMBL/GenBank/DDBJ databases">
        <authorList>
            <person name="Sheffer M."/>
        </authorList>
    </citation>
    <scope>NUCLEOTIDE SEQUENCE</scope>
</reference>
<dbReference type="GO" id="GO:0005634">
    <property type="term" value="C:nucleus"/>
    <property type="evidence" value="ECO:0007669"/>
    <property type="project" value="UniProtKB-SubCell"/>
</dbReference>
<feature type="domain" description="C2H2-type" evidence="8">
    <location>
        <begin position="81"/>
        <end position="108"/>
    </location>
</feature>
<dbReference type="GO" id="GO:0003700">
    <property type="term" value="F:DNA-binding transcription factor activity"/>
    <property type="evidence" value="ECO:0007669"/>
    <property type="project" value="TreeGrafter"/>
</dbReference>
<evidence type="ECO:0000256" key="6">
    <source>
        <dbReference type="ARBA" id="ARBA00023242"/>
    </source>
</evidence>
<organism evidence="9 10">
    <name type="scientific">Argiope bruennichi</name>
    <name type="common">Wasp spider</name>
    <name type="synonym">Aranea bruennichi</name>
    <dbReference type="NCBI Taxonomy" id="94029"/>
    <lineage>
        <taxon>Eukaryota</taxon>
        <taxon>Metazoa</taxon>
        <taxon>Ecdysozoa</taxon>
        <taxon>Arthropoda</taxon>
        <taxon>Chelicerata</taxon>
        <taxon>Arachnida</taxon>
        <taxon>Araneae</taxon>
        <taxon>Araneomorphae</taxon>
        <taxon>Entelegynae</taxon>
        <taxon>Araneoidea</taxon>
        <taxon>Araneidae</taxon>
        <taxon>Argiope</taxon>
    </lineage>
</organism>
<dbReference type="EMBL" id="JABXBU010002230">
    <property type="protein sequence ID" value="KAF8767285.1"/>
    <property type="molecule type" value="Genomic_DNA"/>
</dbReference>
<keyword evidence="4 7" id="KW-0863">Zinc-finger</keyword>
<evidence type="ECO:0000256" key="7">
    <source>
        <dbReference type="PROSITE-ProRule" id="PRU00042"/>
    </source>
</evidence>
<feature type="domain" description="C2H2-type" evidence="8">
    <location>
        <begin position="211"/>
        <end position="238"/>
    </location>
</feature>
<keyword evidence="6" id="KW-0539">Nucleus</keyword>
<evidence type="ECO:0000256" key="5">
    <source>
        <dbReference type="ARBA" id="ARBA00022833"/>
    </source>
</evidence>
<dbReference type="FunFam" id="3.30.160.60:FF:002343">
    <property type="entry name" value="Zinc finger protein 33A"/>
    <property type="match status" value="1"/>
</dbReference>
<dbReference type="PANTHER" id="PTHR24390:SF237">
    <property type="entry name" value="FI23536P1-RELATED"/>
    <property type="match status" value="1"/>
</dbReference>
<evidence type="ECO:0000259" key="8">
    <source>
        <dbReference type="PROSITE" id="PS50157"/>
    </source>
</evidence>
<feature type="domain" description="C2H2-type" evidence="8">
    <location>
        <begin position="158"/>
        <end position="185"/>
    </location>
</feature>
<dbReference type="SUPFAM" id="SSF57667">
    <property type="entry name" value="beta-beta-alpha zinc fingers"/>
    <property type="match status" value="4"/>
</dbReference>
<keyword evidence="10" id="KW-1185">Reference proteome</keyword>
<dbReference type="FunFam" id="3.30.160.60:FF:000624">
    <property type="entry name" value="zinc finger protein 697"/>
    <property type="match status" value="1"/>
</dbReference>
<gene>
    <name evidence="9" type="ORF">HNY73_020268</name>
</gene>
<feature type="domain" description="C2H2-type" evidence="8">
    <location>
        <begin position="239"/>
        <end position="263"/>
    </location>
</feature>
<feature type="domain" description="C2H2-type" evidence="8">
    <location>
        <begin position="53"/>
        <end position="80"/>
    </location>
</feature>
<feature type="domain" description="C2H2-type" evidence="8">
    <location>
        <begin position="4"/>
        <end position="31"/>
    </location>
</feature>
<dbReference type="Pfam" id="PF00096">
    <property type="entry name" value="zf-C2H2"/>
    <property type="match status" value="3"/>
</dbReference>
<evidence type="ECO:0000256" key="4">
    <source>
        <dbReference type="ARBA" id="ARBA00022771"/>
    </source>
</evidence>
<dbReference type="PROSITE" id="PS50157">
    <property type="entry name" value="ZINC_FINGER_C2H2_2"/>
    <property type="match status" value="7"/>
</dbReference>
<evidence type="ECO:0000313" key="10">
    <source>
        <dbReference type="Proteomes" id="UP000807504"/>
    </source>
</evidence>
<keyword evidence="3" id="KW-0677">Repeat</keyword>
<evidence type="ECO:0000313" key="9">
    <source>
        <dbReference type="EMBL" id="KAF8767285.1"/>
    </source>
</evidence>